<dbReference type="InterPro" id="IPR047657">
    <property type="entry name" value="PmbA"/>
</dbReference>
<organism evidence="6 7">
    <name type="scientific">Oceanicella actignis</name>
    <dbReference type="NCBI Taxonomy" id="1189325"/>
    <lineage>
        <taxon>Bacteria</taxon>
        <taxon>Pseudomonadati</taxon>
        <taxon>Pseudomonadota</taxon>
        <taxon>Alphaproteobacteria</taxon>
        <taxon>Rhodobacterales</taxon>
        <taxon>Paracoccaceae</taxon>
        <taxon>Oceanicella</taxon>
    </lineage>
</organism>
<feature type="domain" description="Metalloprotease TldD/E C-terminal" evidence="4">
    <location>
        <begin position="237"/>
        <end position="452"/>
    </location>
</feature>
<dbReference type="GO" id="GO:0005829">
    <property type="term" value="C:cytosol"/>
    <property type="evidence" value="ECO:0007669"/>
    <property type="project" value="TreeGrafter"/>
</dbReference>
<dbReference type="EMBL" id="FRDL01000001">
    <property type="protein sequence ID" value="SHN48977.1"/>
    <property type="molecule type" value="Genomic_DNA"/>
</dbReference>
<protein>
    <submittedName>
        <fullName evidence="6">PmbA protein</fullName>
    </submittedName>
</protein>
<proteinExistence type="inferred from homology"/>
<evidence type="ECO:0000313" key="7">
    <source>
        <dbReference type="Proteomes" id="UP000184066"/>
    </source>
</evidence>
<dbReference type="GO" id="GO:0006508">
    <property type="term" value="P:proteolysis"/>
    <property type="evidence" value="ECO:0007669"/>
    <property type="project" value="InterPro"/>
</dbReference>
<dbReference type="Pfam" id="PF19289">
    <property type="entry name" value="PmbA_TldD_3rd"/>
    <property type="match status" value="1"/>
</dbReference>
<feature type="domain" description="Metalloprotease TldD/E central" evidence="5">
    <location>
        <begin position="125"/>
        <end position="229"/>
    </location>
</feature>
<dbReference type="Gene3D" id="3.30.2290.10">
    <property type="entry name" value="PmbA/TldD superfamily"/>
    <property type="match status" value="1"/>
</dbReference>
<dbReference type="PANTHER" id="PTHR43421:SF1">
    <property type="entry name" value="METALLOPROTEASE PMBA"/>
    <property type="match status" value="1"/>
</dbReference>
<keyword evidence="7" id="KW-1185">Reference proteome</keyword>
<evidence type="ECO:0000259" key="4">
    <source>
        <dbReference type="Pfam" id="PF19289"/>
    </source>
</evidence>
<evidence type="ECO:0000259" key="5">
    <source>
        <dbReference type="Pfam" id="PF19290"/>
    </source>
</evidence>
<evidence type="ECO:0000256" key="2">
    <source>
        <dbReference type="SAM" id="MobiDB-lite"/>
    </source>
</evidence>
<comment type="similarity">
    <text evidence="1">Belongs to the peptidase U62 family.</text>
</comment>
<dbReference type="InterPro" id="IPR036059">
    <property type="entry name" value="TldD/PmbA_sf"/>
</dbReference>
<dbReference type="Pfam" id="PF01523">
    <property type="entry name" value="PmbA_TldD_1st"/>
    <property type="match status" value="1"/>
</dbReference>
<dbReference type="InterPro" id="IPR045570">
    <property type="entry name" value="Metalloprtase-TldD/E_cen_dom"/>
</dbReference>
<dbReference type="GO" id="GO:0008237">
    <property type="term" value="F:metallopeptidase activity"/>
    <property type="evidence" value="ECO:0007669"/>
    <property type="project" value="InterPro"/>
</dbReference>
<dbReference type="OrthoDB" id="9803618at2"/>
<reference evidence="6 7" key="1">
    <citation type="submission" date="2016-12" db="EMBL/GenBank/DDBJ databases">
        <authorList>
            <person name="Song W.-J."/>
            <person name="Kurnit D.M."/>
        </authorList>
    </citation>
    <scope>NUCLEOTIDE SEQUENCE [LARGE SCALE GENOMIC DNA]</scope>
    <source>
        <strain evidence="6 7">CGMCC 1.10808</strain>
    </source>
</reference>
<dbReference type="AlphaFoldDB" id="A0A1M7RRM6"/>
<evidence type="ECO:0000259" key="3">
    <source>
        <dbReference type="Pfam" id="PF01523"/>
    </source>
</evidence>
<dbReference type="InterPro" id="IPR045569">
    <property type="entry name" value="Metalloprtase-TldD/E_C"/>
</dbReference>
<gene>
    <name evidence="6" type="ORF">SAMN05216200_10152</name>
</gene>
<accession>A0A1M7RRM6</accession>
<dbReference type="SUPFAM" id="SSF111283">
    <property type="entry name" value="Putative modulator of DNA gyrase, PmbA/TldD"/>
    <property type="match status" value="1"/>
</dbReference>
<name>A0A1M7RRM6_9RHOB</name>
<evidence type="ECO:0000256" key="1">
    <source>
        <dbReference type="ARBA" id="ARBA00005836"/>
    </source>
</evidence>
<feature type="region of interest" description="Disordered" evidence="2">
    <location>
        <begin position="335"/>
        <end position="354"/>
    </location>
</feature>
<dbReference type="InterPro" id="IPR002510">
    <property type="entry name" value="Metalloprtase-TldD/E_N"/>
</dbReference>
<feature type="domain" description="Metalloprotease TldD/E N-terminal" evidence="3">
    <location>
        <begin position="29"/>
        <end position="93"/>
    </location>
</feature>
<dbReference type="Proteomes" id="UP000184066">
    <property type="component" value="Unassembled WGS sequence"/>
</dbReference>
<sequence>MTDFDRAIDPAAVARALLDEARRAGAAEADAVVAAGVSLSADVRGGALEHAESAEGVDVGLRVILNGRQACVSASDASARTLRALAERAVAMARVAPEDPWCGLAAPEQLARDVDASALELEDPAPPPAPAELEELARAAEAGALSVAGVSQVEGAGAAWGRSVFHLAATNGFEGGYARTTSSIHVSAIAGEGLGMERDHAAESRRRRDALPDPAEIGRLAGARAVARLGARKPPSGPVRAVFERRVAATLIGHLTAAANGAAVARGASWLRDRLGEAVLPEGFDLIEEPRRKRGPASRPFDAEGLPTAERAIVRGGVLQGWTLDLASARQLGMAPTGNAQRGAGSPPHPGVGNLRLRAPALSFDSLLRELDRGVLVTGLMGASINPTTGDYSRGAWGFWVEDGRIVHPVGEMTLAGSLPQMLRTLRAADDADEHRAFVVPSLLVEGLTLAGS</sequence>
<dbReference type="InterPro" id="IPR035068">
    <property type="entry name" value="TldD/PmbA_N"/>
</dbReference>
<dbReference type="Pfam" id="PF19290">
    <property type="entry name" value="PmbA_TldD_2nd"/>
    <property type="match status" value="1"/>
</dbReference>
<dbReference type="STRING" id="1189325.SAMN04488119_102466"/>
<dbReference type="PANTHER" id="PTHR43421">
    <property type="entry name" value="METALLOPROTEASE PMBA"/>
    <property type="match status" value="1"/>
</dbReference>
<evidence type="ECO:0000313" key="6">
    <source>
        <dbReference type="EMBL" id="SHN48977.1"/>
    </source>
</evidence>
<dbReference type="RefSeq" id="WP_072745670.1">
    <property type="nucleotide sequence ID" value="NZ_FOHL01000002.1"/>
</dbReference>